<dbReference type="SUPFAM" id="SSF46785">
    <property type="entry name" value="Winged helix' DNA-binding domain"/>
    <property type="match status" value="1"/>
</dbReference>
<dbReference type="InterPro" id="IPR000595">
    <property type="entry name" value="cNMP-bd_dom"/>
</dbReference>
<keyword evidence="3" id="KW-0804">Transcription</keyword>
<feature type="domain" description="Cyclic nucleotide-binding" evidence="4">
    <location>
        <begin position="23"/>
        <end position="126"/>
    </location>
</feature>
<dbReference type="InterPro" id="IPR014710">
    <property type="entry name" value="RmlC-like_jellyroll"/>
</dbReference>
<accession>A0ABT9NV08</accession>
<dbReference type="RefSeq" id="WP_181642077.1">
    <property type="nucleotide sequence ID" value="NZ_CCXJ01000405.1"/>
</dbReference>
<dbReference type="InterPro" id="IPR036390">
    <property type="entry name" value="WH_DNA-bd_sf"/>
</dbReference>
<evidence type="ECO:0000256" key="1">
    <source>
        <dbReference type="ARBA" id="ARBA00023015"/>
    </source>
</evidence>
<dbReference type="InterPro" id="IPR036388">
    <property type="entry name" value="WH-like_DNA-bd_sf"/>
</dbReference>
<dbReference type="InterPro" id="IPR050397">
    <property type="entry name" value="Env_Response_Regulators"/>
</dbReference>
<sequence>MSRPLLPLVEEPGSDLCVARVPIFGGLDHADQVAVAAVARPVTLTKGEQVVAAGAPLRQLLVAHTGMVKVARITADGHEQIVRLLGPGDFFGESGFLTGSRSEHFVTAVEPASMCTFHHDDLHRLITEHPSIGWQLLRTVSDRLLETETRLAAVISGDVSARLAGYLLSLPGRHDEQGLQVQLPIAKKDIASLLDTTPESLSRQLRRLRDSGVVRELAGGRLLIADPDALMRLSEQP</sequence>
<dbReference type="PANTHER" id="PTHR24567:SF28">
    <property type="entry name" value="LISTERIOLYSIN REGULATORY PROTEIN"/>
    <property type="match status" value="1"/>
</dbReference>
<dbReference type="CDD" id="cd00038">
    <property type="entry name" value="CAP_ED"/>
    <property type="match status" value="1"/>
</dbReference>
<keyword evidence="1" id="KW-0805">Transcription regulation</keyword>
<dbReference type="EMBL" id="JAUSQM010000001">
    <property type="protein sequence ID" value="MDP9824117.1"/>
    <property type="molecule type" value="Genomic_DNA"/>
</dbReference>
<dbReference type="Gene3D" id="2.60.120.10">
    <property type="entry name" value="Jelly Rolls"/>
    <property type="match status" value="1"/>
</dbReference>
<dbReference type="PROSITE" id="PS51063">
    <property type="entry name" value="HTH_CRP_2"/>
    <property type="match status" value="1"/>
</dbReference>
<reference evidence="6 7" key="1">
    <citation type="submission" date="2023-07" db="EMBL/GenBank/DDBJ databases">
        <title>Sequencing the genomes of 1000 actinobacteria strains.</title>
        <authorList>
            <person name="Klenk H.-P."/>
        </authorList>
    </citation>
    <scope>NUCLEOTIDE SEQUENCE [LARGE SCALE GENOMIC DNA]</scope>
    <source>
        <strain evidence="6 7">GD13</strain>
    </source>
</reference>
<dbReference type="Pfam" id="PF00027">
    <property type="entry name" value="cNMP_binding"/>
    <property type="match status" value="1"/>
</dbReference>
<dbReference type="PRINTS" id="PR00034">
    <property type="entry name" value="HTHCRP"/>
</dbReference>
<evidence type="ECO:0000313" key="6">
    <source>
        <dbReference type="EMBL" id="MDP9824117.1"/>
    </source>
</evidence>
<dbReference type="SMART" id="SM00100">
    <property type="entry name" value="cNMP"/>
    <property type="match status" value="1"/>
</dbReference>
<feature type="domain" description="HTH crp-type" evidence="5">
    <location>
        <begin position="157"/>
        <end position="228"/>
    </location>
</feature>
<keyword evidence="7" id="KW-1185">Reference proteome</keyword>
<dbReference type="Gene3D" id="1.10.10.10">
    <property type="entry name" value="Winged helix-like DNA-binding domain superfamily/Winged helix DNA-binding domain"/>
    <property type="match status" value="1"/>
</dbReference>
<evidence type="ECO:0000313" key="7">
    <source>
        <dbReference type="Proteomes" id="UP001240447"/>
    </source>
</evidence>
<gene>
    <name evidence="6" type="ORF">J2S59_003926</name>
</gene>
<dbReference type="PROSITE" id="PS50042">
    <property type="entry name" value="CNMP_BINDING_3"/>
    <property type="match status" value="1"/>
</dbReference>
<dbReference type="InterPro" id="IPR012318">
    <property type="entry name" value="HTH_CRP"/>
</dbReference>
<comment type="caution">
    <text evidence="6">The sequence shown here is derived from an EMBL/GenBank/DDBJ whole genome shotgun (WGS) entry which is preliminary data.</text>
</comment>
<dbReference type="Pfam" id="PF13545">
    <property type="entry name" value="HTH_Crp_2"/>
    <property type="match status" value="1"/>
</dbReference>
<name>A0ABT9NV08_9ACTN</name>
<organism evidence="6 7">
    <name type="scientific">Nocardioides massiliensis</name>
    <dbReference type="NCBI Taxonomy" id="1325935"/>
    <lineage>
        <taxon>Bacteria</taxon>
        <taxon>Bacillati</taxon>
        <taxon>Actinomycetota</taxon>
        <taxon>Actinomycetes</taxon>
        <taxon>Propionibacteriales</taxon>
        <taxon>Nocardioidaceae</taxon>
        <taxon>Nocardioides</taxon>
    </lineage>
</organism>
<dbReference type="PANTHER" id="PTHR24567">
    <property type="entry name" value="CRP FAMILY TRANSCRIPTIONAL REGULATORY PROTEIN"/>
    <property type="match status" value="1"/>
</dbReference>
<keyword evidence="2" id="KW-0238">DNA-binding</keyword>
<protein>
    <submittedName>
        <fullName evidence="6">CRP/FNR family transcriptional regulator</fullName>
    </submittedName>
</protein>
<evidence type="ECO:0000256" key="3">
    <source>
        <dbReference type="ARBA" id="ARBA00023163"/>
    </source>
</evidence>
<proteinExistence type="predicted"/>
<dbReference type="SMART" id="SM00419">
    <property type="entry name" value="HTH_CRP"/>
    <property type="match status" value="1"/>
</dbReference>
<dbReference type="InterPro" id="IPR018490">
    <property type="entry name" value="cNMP-bd_dom_sf"/>
</dbReference>
<evidence type="ECO:0000259" key="5">
    <source>
        <dbReference type="PROSITE" id="PS51063"/>
    </source>
</evidence>
<evidence type="ECO:0000259" key="4">
    <source>
        <dbReference type="PROSITE" id="PS50042"/>
    </source>
</evidence>
<evidence type="ECO:0000256" key="2">
    <source>
        <dbReference type="ARBA" id="ARBA00023125"/>
    </source>
</evidence>
<dbReference type="Proteomes" id="UP001240447">
    <property type="component" value="Unassembled WGS sequence"/>
</dbReference>
<dbReference type="SUPFAM" id="SSF51206">
    <property type="entry name" value="cAMP-binding domain-like"/>
    <property type="match status" value="1"/>
</dbReference>